<sequence>MGHLWTFGALILGSILSGEACTCVNSIQCREVEPLYIWRVLKHHGTMACPAGQICCAILWNTSPPNVPRTIHHNWGSKDTTVVHAAPPSTEGKSNPCGLDATKTIRNGHSLPGQFPWVIALLHNGAYFGGGSLIAPGFVLTAAHFLRYKSAHEIVVRAGEWDLNSPEESFAPEEREVEKIVSHPNFDFKTGANNLAILHLKSPFELKHHIRTISIPMPQSSYDGQRCTVAGWGKRNFEDFNYSAVLKKVELPVVSRNDCESKLQRAKLGSNYKLPASMICAGGEPNQDTCTGDGGSALFCSLGDENPDSYVQVGIVVWGLDCGQKDIPATYTNVAIFREWIENNMLPYTFRNGAFKMDKTHQ</sequence>
<comment type="subcellular location">
    <subcellularLocation>
        <location evidence="1">Secreted</location>
    </subcellularLocation>
</comment>
<evidence type="ECO:0000256" key="5">
    <source>
        <dbReference type="ARBA" id="ARBA00068096"/>
    </source>
</evidence>
<name>A0A9Q0BST1_9MUSC</name>
<dbReference type="AlphaFoldDB" id="A0A9Q0BST1"/>
<dbReference type="SMART" id="SM00020">
    <property type="entry name" value="Tryp_SPc"/>
    <property type="match status" value="1"/>
</dbReference>
<dbReference type="EMBL" id="JAMKOV010000002">
    <property type="protein sequence ID" value="KAI8043282.1"/>
    <property type="molecule type" value="Genomic_DNA"/>
</dbReference>
<keyword evidence="7" id="KW-0732">Signal</keyword>
<dbReference type="InterPro" id="IPR051487">
    <property type="entry name" value="Ser/Thr_Proteases_Immune/Dev"/>
</dbReference>
<comment type="caution">
    <text evidence="9">The sequence shown here is derived from an EMBL/GenBank/DDBJ whole genome shotgun (WGS) entry which is preliminary data.</text>
</comment>
<proteinExistence type="inferred from homology"/>
<dbReference type="GO" id="GO:0004252">
    <property type="term" value="F:serine-type endopeptidase activity"/>
    <property type="evidence" value="ECO:0007669"/>
    <property type="project" value="InterPro"/>
</dbReference>
<gene>
    <name evidence="9" type="ORF">M5D96_004609</name>
</gene>
<dbReference type="GO" id="GO:0005576">
    <property type="term" value="C:extracellular region"/>
    <property type="evidence" value="ECO:0007669"/>
    <property type="project" value="UniProtKB-SubCell"/>
</dbReference>
<comment type="similarity">
    <text evidence="4">Belongs to the peptidase S1 family. CLIP subfamily.</text>
</comment>
<dbReference type="Gene3D" id="2.40.10.10">
    <property type="entry name" value="Trypsin-like serine proteases"/>
    <property type="match status" value="1"/>
</dbReference>
<dbReference type="InterPro" id="IPR009003">
    <property type="entry name" value="Peptidase_S1_PA"/>
</dbReference>
<dbReference type="Pfam" id="PF00089">
    <property type="entry name" value="Trypsin"/>
    <property type="match status" value="1"/>
</dbReference>
<reference evidence="9" key="1">
    <citation type="journal article" date="2023" name="Genome Biol. Evol.">
        <title>Long-read-based Genome Assembly of Drosophila gunungcola Reveals Fewer Chemosensory Genes in Flower-breeding Species.</title>
        <authorList>
            <person name="Negi A."/>
            <person name="Liao B.Y."/>
            <person name="Yeh S.D."/>
        </authorList>
    </citation>
    <scope>NUCLEOTIDE SEQUENCE</scope>
    <source>
        <strain evidence="9">Sukarami</strain>
    </source>
</reference>
<feature type="chain" id="PRO_5040506637" description="Phenoloxidase-activating factor 2" evidence="7">
    <location>
        <begin position="21"/>
        <end position="362"/>
    </location>
</feature>
<dbReference type="PANTHER" id="PTHR24256">
    <property type="entry name" value="TRYPTASE-RELATED"/>
    <property type="match status" value="1"/>
</dbReference>
<evidence type="ECO:0000256" key="3">
    <source>
        <dbReference type="ARBA" id="ARBA00023157"/>
    </source>
</evidence>
<dbReference type="InterPro" id="IPR001314">
    <property type="entry name" value="Peptidase_S1A"/>
</dbReference>
<evidence type="ECO:0000256" key="7">
    <source>
        <dbReference type="SAM" id="SignalP"/>
    </source>
</evidence>
<evidence type="ECO:0000313" key="9">
    <source>
        <dbReference type="EMBL" id="KAI8043282.1"/>
    </source>
</evidence>
<evidence type="ECO:0000256" key="1">
    <source>
        <dbReference type="ARBA" id="ARBA00004613"/>
    </source>
</evidence>
<feature type="domain" description="Peptidase S1" evidence="8">
    <location>
        <begin position="105"/>
        <end position="346"/>
    </location>
</feature>
<evidence type="ECO:0000256" key="4">
    <source>
        <dbReference type="ARBA" id="ARBA00024195"/>
    </source>
</evidence>
<dbReference type="InterPro" id="IPR043504">
    <property type="entry name" value="Peptidase_S1_PA_chymotrypsin"/>
</dbReference>
<dbReference type="PRINTS" id="PR00722">
    <property type="entry name" value="CHYMOTRYPSIN"/>
</dbReference>
<dbReference type="InterPro" id="IPR001254">
    <property type="entry name" value="Trypsin_dom"/>
</dbReference>
<dbReference type="GO" id="GO:0006508">
    <property type="term" value="P:proteolysis"/>
    <property type="evidence" value="ECO:0007669"/>
    <property type="project" value="InterPro"/>
</dbReference>
<evidence type="ECO:0000256" key="2">
    <source>
        <dbReference type="ARBA" id="ARBA00022525"/>
    </source>
</evidence>
<dbReference type="CDD" id="cd00190">
    <property type="entry name" value="Tryp_SPc"/>
    <property type="match status" value="1"/>
</dbReference>
<evidence type="ECO:0000259" key="8">
    <source>
        <dbReference type="PROSITE" id="PS50240"/>
    </source>
</evidence>
<dbReference type="FunFam" id="2.40.10.10:FF:000038">
    <property type="entry name" value="Serine protease"/>
    <property type="match status" value="1"/>
</dbReference>
<accession>A0A9Q0BST1</accession>
<keyword evidence="2" id="KW-0964">Secreted</keyword>
<evidence type="ECO:0000256" key="6">
    <source>
        <dbReference type="ARBA" id="ARBA00076468"/>
    </source>
</evidence>
<organism evidence="9 10">
    <name type="scientific">Drosophila gunungcola</name>
    <name type="common">fruit fly</name>
    <dbReference type="NCBI Taxonomy" id="103775"/>
    <lineage>
        <taxon>Eukaryota</taxon>
        <taxon>Metazoa</taxon>
        <taxon>Ecdysozoa</taxon>
        <taxon>Arthropoda</taxon>
        <taxon>Hexapoda</taxon>
        <taxon>Insecta</taxon>
        <taxon>Pterygota</taxon>
        <taxon>Neoptera</taxon>
        <taxon>Endopterygota</taxon>
        <taxon>Diptera</taxon>
        <taxon>Brachycera</taxon>
        <taxon>Muscomorpha</taxon>
        <taxon>Ephydroidea</taxon>
        <taxon>Drosophilidae</taxon>
        <taxon>Drosophila</taxon>
        <taxon>Sophophora</taxon>
    </lineage>
</organism>
<dbReference type="PROSITE" id="PS50240">
    <property type="entry name" value="TRYPSIN_DOM"/>
    <property type="match status" value="1"/>
</dbReference>
<keyword evidence="10" id="KW-1185">Reference proteome</keyword>
<protein>
    <recommendedName>
        <fullName evidence="5">Phenoloxidase-activating factor 2</fullName>
    </recommendedName>
    <alternativeName>
        <fullName evidence="6">Prophenoloxidase-activating factor II</fullName>
    </alternativeName>
</protein>
<evidence type="ECO:0000313" key="10">
    <source>
        <dbReference type="Proteomes" id="UP001059596"/>
    </source>
</evidence>
<dbReference type="Proteomes" id="UP001059596">
    <property type="component" value="Unassembled WGS sequence"/>
</dbReference>
<keyword evidence="3" id="KW-1015">Disulfide bond</keyword>
<feature type="signal peptide" evidence="7">
    <location>
        <begin position="1"/>
        <end position="20"/>
    </location>
</feature>
<dbReference type="SUPFAM" id="SSF50494">
    <property type="entry name" value="Trypsin-like serine proteases"/>
    <property type="match status" value="1"/>
</dbReference>